<name>A0A831W3U7_9GAMM</name>
<comment type="caution">
    <text evidence="1">The sequence shown here is derived from an EMBL/GenBank/DDBJ whole genome shotgun (WGS) entry which is preliminary data.</text>
</comment>
<dbReference type="EMBL" id="DRKP01000132">
    <property type="protein sequence ID" value="HEB96964.1"/>
    <property type="molecule type" value="Genomic_DNA"/>
</dbReference>
<evidence type="ECO:0008006" key="3">
    <source>
        <dbReference type="Google" id="ProtNLM"/>
    </source>
</evidence>
<sequence>MSGVDCGAEVTLVVPGLLGPMPGWLQATDTPRFPQLERRLATADRERTTGGEMEAVLCHLFGVAREPEGDLPVAALMRLGEGKAPDRRCWVLAEPVCLRPDQSRLLLFDTLDFDLGEAGSRDLAELFRSHFDERGWVLETGSPARWYLGMERVPALQTHFLGEVFGRNMDLFLPRGGERLAWHRLLNEVQMLFFQAEVNQRREAQGRMPVNGIWFSGVGRLPARVRAPFDMVHGDAPLLRGLALAAGIPLAALPAKGELPADGVRRPLLLYPGLRRAVWTADPHAWAEGLEGFGSWLSCWIDAVRRRRFQAITLYSCDGFRWRITRSTLRRWWRRPRPLLDLSRDSA</sequence>
<dbReference type="PIRSF" id="PIRSF015283">
    <property type="entry name" value="Regulatory_RpfE"/>
    <property type="match status" value="1"/>
</dbReference>
<organism evidence="1 2">
    <name type="scientific">Sedimenticola thiotaurini</name>
    <dbReference type="NCBI Taxonomy" id="1543721"/>
    <lineage>
        <taxon>Bacteria</taxon>
        <taxon>Pseudomonadati</taxon>
        <taxon>Pseudomonadota</taxon>
        <taxon>Gammaproteobacteria</taxon>
        <taxon>Chromatiales</taxon>
        <taxon>Sedimenticolaceae</taxon>
        <taxon>Sedimenticola</taxon>
    </lineage>
</organism>
<dbReference type="InterPro" id="IPR016631">
    <property type="entry name" value="Regulatory_RpfE"/>
</dbReference>
<protein>
    <recommendedName>
        <fullName evidence="3">Regulatory protein, RpfE type</fullName>
    </recommendedName>
</protein>
<reference evidence="1" key="1">
    <citation type="journal article" date="2020" name="mSystems">
        <title>Genome- and Community-Level Interaction Insights into Carbon Utilization and Element Cycling Functions of Hydrothermarchaeota in Hydrothermal Sediment.</title>
        <authorList>
            <person name="Zhou Z."/>
            <person name="Liu Y."/>
            <person name="Xu W."/>
            <person name="Pan J."/>
            <person name="Luo Z.H."/>
            <person name="Li M."/>
        </authorList>
    </citation>
    <scope>NUCLEOTIDE SEQUENCE [LARGE SCALE GENOMIC DNA]</scope>
    <source>
        <strain evidence="1">HyVt-443</strain>
    </source>
</reference>
<dbReference type="Proteomes" id="UP000886251">
    <property type="component" value="Unassembled WGS sequence"/>
</dbReference>
<dbReference type="AlphaFoldDB" id="A0A831W3U7"/>
<evidence type="ECO:0000313" key="2">
    <source>
        <dbReference type="Proteomes" id="UP000886251"/>
    </source>
</evidence>
<accession>A0A831W3U7</accession>
<evidence type="ECO:0000313" key="1">
    <source>
        <dbReference type="EMBL" id="HEB96964.1"/>
    </source>
</evidence>
<proteinExistence type="predicted"/>
<gene>
    <name evidence="1" type="ORF">ENI96_11110</name>
</gene>